<reference evidence="3" key="1">
    <citation type="submission" date="2022-07" db="EMBL/GenBank/DDBJ databases">
        <title>Phylogenomic reconstructions and comparative analyses of Kickxellomycotina fungi.</title>
        <authorList>
            <person name="Reynolds N.K."/>
            <person name="Stajich J.E."/>
            <person name="Barry K."/>
            <person name="Grigoriev I.V."/>
            <person name="Crous P."/>
            <person name="Smith M.E."/>
        </authorList>
    </citation>
    <scope>NUCLEOTIDE SEQUENCE</scope>
    <source>
        <strain evidence="3">RSA 1196</strain>
    </source>
</reference>
<dbReference type="GO" id="GO:0070475">
    <property type="term" value="P:rRNA base methylation"/>
    <property type="evidence" value="ECO:0007669"/>
    <property type="project" value="InterPro"/>
</dbReference>
<sequence length="299" mass="33888">MAKGKGKGLKNSLNTLLQVKQKADIEKEKRAKLSKKTKTTQGSENSKVTRPKILPPFPFTLNDRILCVGEGNFSFSHALVKVLQTGYHLVATCYDSEQVVTEKYPDASDHINQIRQRDGTVLYNIDGTRLDKTRALKHRRFTHIIFNFPHVGMGIKDQDRNVRRNQELLLGFFQSALPLLTDPEFYSDDNQPGEIHVVTKTHRPYHLWQVRQLAQASGKLVCQSTTRFYPELFPGYEHRRTLGFQEGLSVGDNEEIMKSPPKLYVFVKGNAGEVAANQAAKKRKRKPTKSSSDSSDSDD</sequence>
<organism evidence="3 4">
    <name type="scientific">Dispira parvispora</name>
    <dbReference type="NCBI Taxonomy" id="1520584"/>
    <lineage>
        <taxon>Eukaryota</taxon>
        <taxon>Fungi</taxon>
        <taxon>Fungi incertae sedis</taxon>
        <taxon>Zoopagomycota</taxon>
        <taxon>Kickxellomycotina</taxon>
        <taxon>Dimargaritomycetes</taxon>
        <taxon>Dimargaritales</taxon>
        <taxon>Dimargaritaceae</taxon>
        <taxon>Dispira</taxon>
    </lineage>
</organism>
<evidence type="ECO:0000313" key="4">
    <source>
        <dbReference type="Proteomes" id="UP001150925"/>
    </source>
</evidence>
<feature type="region of interest" description="Disordered" evidence="1">
    <location>
        <begin position="276"/>
        <end position="299"/>
    </location>
</feature>
<feature type="region of interest" description="Disordered" evidence="1">
    <location>
        <begin position="25"/>
        <end position="49"/>
    </location>
</feature>
<proteinExistence type="predicted"/>
<evidence type="ECO:0000313" key="3">
    <source>
        <dbReference type="EMBL" id="KAJ1959400.1"/>
    </source>
</evidence>
<dbReference type="PANTHER" id="PTHR11538:SF26">
    <property type="entry name" value="FERREDOXIN-FOLD ANTICODON-BINDING DOMAIN-CONTAINING PROTEIN 1"/>
    <property type="match status" value="1"/>
</dbReference>
<feature type="compositionally biased region" description="Low complexity" evidence="1">
    <location>
        <begin position="290"/>
        <end position="299"/>
    </location>
</feature>
<dbReference type="EMBL" id="JANBPY010001597">
    <property type="protein sequence ID" value="KAJ1959400.1"/>
    <property type="molecule type" value="Genomic_DNA"/>
</dbReference>
<accession>A0A9W8AL94</accession>
<gene>
    <name evidence="3" type="ORF">IWQ62_004624</name>
</gene>
<name>A0A9W8AL94_9FUNG</name>
<evidence type="ECO:0000256" key="1">
    <source>
        <dbReference type="SAM" id="MobiDB-lite"/>
    </source>
</evidence>
<feature type="compositionally biased region" description="Polar residues" evidence="1">
    <location>
        <begin position="39"/>
        <end position="48"/>
    </location>
</feature>
<dbReference type="AlphaFoldDB" id="A0A9W8AL94"/>
<dbReference type="Pfam" id="PF10354">
    <property type="entry name" value="BMT5-like"/>
    <property type="match status" value="1"/>
</dbReference>
<dbReference type="PANTHER" id="PTHR11538">
    <property type="entry name" value="PHENYLALANYL-TRNA SYNTHETASE"/>
    <property type="match status" value="1"/>
</dbReference>
<dbReference type="GO" id="GO:0005737">
    <property type="term" value="C:cytoplasm"/>
    <property type="evidence" value="ECO:0007669"/>
    <property type="project" value="TreeGrafter"/>
</dbReference>
<feature type="domain" description="25S rRNA (uridine-N(3))-methyltransferase BMT5-like" evidence="2">
    <location>
        <begin position="66"/>
        <end position="240"/>
    </location>
</feature>
<dbReference type="Proteomes" id="UP001150925">
    <property type="component" value="Unassembled WGS sequence"/>
</dbReference>
<evidence type="ECO:0000259" key="2">
    <source>
        <dbReference type="Pfam" id="PF10354"/>
    </source>
</evidence>
<comment type="caution">
    <text evidence="3">The sequence shown here is derived from an EMBL/GenBank/DDBJ whole genome shotgun (WGS) entry which is preliminary data.</text>
</comment>
<dbReference type="OrthoDB" id="273345at2759"/>
<protein>
    <recommendedName>
        <fullName evidence="2">25S rRNA (uridine-N(3))-methyltransferase BMT5-like domain-containing protein</fullName>
    </recommendedName>
</protein>
<dbReference type="InterPro" id="IPR019446">
    <property type="entry name" value="BMT5-like"/>
</dbReference>
<keyword evidence="4" id="KW-1185">Reference proteome</keyword>
<dbReference type="GO" id="GO:0070042">
    <property type="term" value="F:rRNA (uridine-N3-)-methyltransferase activity"/>
    <property type="evidence" value="ECO:0007669"/>
    <property type="project" value="InterPro"/>
</dbReference>